<evidence type="ECO:0000313" key="2">
    <source>
        <dbReference type="Proteomes" id="UP000618754"/>
    </source>
</evidence>
<protein>
    <recommendedName>
        <fullName evidence="3">Bacteriocin</fullName>
    </recommendedName>
</protein>
<proteinExistence type="predicted"/>
<comment type="caution">
    <text evidence="1">The sequence shown here is derived from an EMBL/GenBank/DDBJ whole genome shotgun (WGS) entry which is preliminary data.</text>
</comment>
<evidence type="ECO:0008006" key="3">
    <source>
        <dbReference type="Google" id="ProtNLM"/>
    </source>
</evidence>
<keyword evidence="2" id="KW-1185">Reference proteome</keyword>
<accession>A0ABR7XAD5</accession>
<dbReference type="EMBL" id="JACWMW010000006">
    <property type="protein sequence ID" value="MBD1387538.1"/>
    <property type="molecule type" value="Genomic_DNA"/>
</dbReference>
<name>A0ABR7XAD5_9SPHI</name>
<reference evidence="1 2" key="1">
    <citation type="submission" date="2020-09" db="EMBL/GenBank/DDBJ databases">
        <title>Novel species of Mucilaginibacter isolated from a glacier on the Tibetan Plateau.</title>
        <authorList>
            <person name="Liu Q."/>
            <person name="Xin Y.-H."/>
        </authorList>
    </citation>
    <scope>NUCLEOTIDE SEQUENCE [LARGE SCALE GENOMIC DNA]</scope>
    <source>
        <strain evidence="1 2">CGMCC 1.13878</strain>
    </source>
</reference>
<sequence>MGTNLNQGPQKERLSKLSKKEMAKIGGGTCDMTPQERCEYNNVGRCGACDKEGVFTPCA</sequence>
<organism evidence="1 2">
    <name type="scientific">Mucilaginibacter rigui</name>
    <dbReference type="NCBI Taxonomy" id="534635"/>
    <lineage>
        <taxon>Bacteria</taxon>
        <taxon>Pseudomonadati</taxon>
        <taxon>Bacteroidota</taxon>
        <taxon>Sphingobacteriia</taxon>
        <taxon>Sphingobacteriales</taxon>
        <taxon>Sphingobacteriaceae</taxon>
        <taxon>Mucilaginibacter</taxon>
    </lineage>
</organism>
<gene>
    <name evidence="1" type="ORF">IDJ75_19795</name>
</gene>
<dbReference type="RefSeq" id="WP_191177379.1">
    <property type="nucleotide sequence ID" value="NZ_JACWMW010000006.1"/>
</dbReference>
<dbReference type="Proteomes" id="UP000618754">
    <property type="component" value="Unassembled WGS sequence"/>
</dbReference>
<evidence type="ECO:0000313" key="1">
    <source>
        <dbReference type="EMBL" id="MBD1387538.1"/>
    </source>
</evidence>